<dbReference type="Pfam" id="PF01593">
    <property type="entry name" value="Amino_oxidase"/>
    <property type="match status" value="1"/>
</dbReference>
<comment type="caution">
    <text evidence="2">The sequence shown here is derived from an EMBL/GenBank/DDBJ whole genome shotgun (WGS) entry which is preliminary data.</text>
</comment>
<feature type="domain" description="Amine oxidase" evidence="1">
    <location>
        <begin position="15"/>
        <end position="430"/>
    </location>
</feature>
<dbReference type="InterPro" id="IPR036188">
    <property type="entry name" value="FAD/NAD-bd_sf"/>
</dbReference>
<proteinExistence type="predicted"/>
<dbReference type="InterPro" id="IPR002937">
    <property type="entry name" value="Amino_oxidase"/>
</dbReference>
<dbReference type="PROSITE" id="PS51257">
    <property type="entry name" value="PROKAR_LIPOPROTEIN"/>
    <property type="match status" value="1"/>
</dbReference>
<dbReference type="EMBL" id="BAABDI010000009">
    <property type="protein sequence ID" value="GAA3971433.1"/>
    <property type="molecule type" value="Genomic_DNA"/>
</dbReference>
<evidence type="ECO:0000313" key="2">
    <source>
        <dbReference type="EMBL" id="GAA3971433.1"/>
    </source>
</evidence>
<evidence type="ECO:0000313" key="3">
    <source>
        <dbReference type="Proteomes" id="UP001501556"/>
    </source>
</evidence>
<sequence length="433" mass="46575">MTFSSKPVIIIGAGMAGLACATWLHRAGRPVLVLEAADAVGGRVRTDLTPEGFRLDRGFQVLLTNYPEARRIFDYNALHLKSFRSGAVIRLADGRETTLQNPLQRPLAAFTALTSPIGTLSDKLRILSLVRHVLKYTPEELIARPATDTLSFLQRYGWSEQMINTFFKPFFGGVFLDRELTTASNFFEFVFQQFVTGEAAVPALGMQQLPEQLASRLPAGTVRLNSPVAGIVDGAQVRLTTGQVLEASAVVLATDGLTALRLLAGRSGNTDDAASAQATSFSTAARITTCTYFATPGGHSPGRNDKLLRLNAAPSALAHNVAFPADVSGAYAPAGRALVSVSTHGERSLSEAELTTKLREELAAWFGPAARDWEHLRSYRIPAALPVYLAAHPAQQPLKLAESLYRCGDWAAYPSLNAALATGREVAETLIKA</sequence>
<keyword evidence="3" id="KW-1185">Reference proteome</keyword>
<dbReference type="PANTHER" id="PTHR42841">
    <property type="entry name" value="AMINE OXIDASE"/>
    <property type="match status" value="1"/>
</dbReference>
<dbReference type="Gene3D" id="3.50.50.60">
    <property type="entry name" value="FAD/NAD(P)-binding domain"/>
    <property type="match status" value="1"/>
</dbReference>
<dbReference type="RefSeq" id="WP_345122994.1">
    <property type="nucleotide sequence ID" value="NZ_BAABDI010000009.1"/>
</dbReference>
<name>A0ABP7PUE5_9BACT</name>
<organism evidence="2 3">
    <name type="scientific">Hymenobacter antarcticus</name>
    <dbReference type="NCBI Taxonomy" id="486270"/>
    <lineage>
        <taxon>Bacteria</taxon>
        <taxon>Pseudomonadati</taxon>
        <taxon>Bacteroidota</taxon>
        <taxon>Cytophagia</taxon>
        <taxon>Cytophagales</taxon>
        <taxon>Hymenobacteraceae</taxon>
        <taxon>Hymenobacter</taxon>
    </lineage>
</organism>
<gene>
    <name evidence="2" type="ORF">GCM10022407_16550</name>
</gene>
<dbReference type="Proteomes" id="UP001501556">
    <property type="component" value="Unassembled WGS sequence"/>
</dbReference>
<accession>A0ABP7PUE5</accession>
<dbReference type="SUPFAM" id="SSF51905">
    <property type="entry name" value="FAD/NAD(P)-binding domain"/>
    <property type="match status" value="1"/>
</dbReference>
<evidence type="ECO:0000259" key="1">
    <source>
        <dbReference type="Pfam" id="PF01593"/>
    </source>
</evidence>
<protein>
    <submittedName>
        <fullName evidence="2">NAD(P)/FAD-dependent oxidoreductase</fullName>
    </submittedName>
</protein>
<reference evidence="3" key="1">
    <citation type="journal article" date="2019" name="Int. J. Syst. Evol. Microbiol.">
        <title>The Global Catalogue of Microorganisms (GCM) 10K type strain sequencing project: providing services to taxonomists for standard genome sequencing and annotation.</title>
        <authorList>
            <consortium name="The Broad Institute Genomics Platform"/>
            <consortium name="The Broad Institute Genome Sequencing Center for Infectious Disease"/>
            <person name="Wu L."/>
            <person name="Ma J."/>
        </authorList>
    </citation>
    <scope>NUCLEOTIDE SEQUENCE [LARGE SCALE GENOMIC DNA]</scope>
    <source>
        <strain evidence="3">JCM 17217</strain>
    </source>
</reference>